<feature type="signal peptide" evidence="6">
    <location>
        <begin position="1"/>
        <end position="26"/>
    </location>
</feature>
<sequence length="501" mass="55611">MKKVSLLLIIAMLGALLAACSSNSNNGNGGNDPAPSNAGTAEPGASADPVTLKIVYKDEGTANPVSVKFFQELEKALQEDEGLNVKFELVDLAQGSYAENLNLLLLGGTIPDIIYFQGGDQQIADQGLLEDLTPYIEKSTYIKDIILPHNKTRMESYPYLLWIKPLAPKTPVIRADWLNAVDSSKALLENPTVDNYYAFFKELVEKKPGGDKPSYALTAAGDIAEINFIFNTAFGLDTTWLKKEDGTYEYSKVSQNEKEKLAFYNKLYSEGLLDPQFITKQWDTKEDAFYKGEAAVITGTAGKIIDLYDGRMKELNGDGANVVVLPPAKGEAQGFGATDVTKESRGLAISSQSPHKDIAFKVFDYLASPKGQELDRLGFENEHYTVKDGQIELNDKYYSEWYARFWEPLEMKSETPLKTPLLGEPGTQSLKAASDYYTEDNSFIIPEQFVANWDAMNNLYKEYSTDFITGKRNLSEFDAFVEAWYAAGGTDVTKYANENIK</sequence>
<keyword evidence="5" id="KW-0449">Lipoprotein</keyword>
<proteinExistence type="predicted"/>
<organism evidence="7 8">
    <name type="scientific">Paenibacillus nanensis</name>
    <dbReference type="NCBI Taxonomy" id="393251"/>
    <lineage>
        <taxon>Bacteria</taxon>
        <taxon>Bacillati</taxon>
        <taxon>Bacillota</taxon>
        <taxon>Bacilli</taxon>
        <taxon>Bacillales</taxon>
        <taxon>Paenibacillaceae</taxon>
        <taxon>Paenibacillus</taxon>
    </lineage>
</organism>
<evidence type="ECO:0000256" key="2">
    <source>
        <dbReference type="ARBA" id="ARBA00022729"/>
    </source>
</evidence>
<gene>
    <name evidence="7" type="ORF">D3P08_17305</name>
</gene>
<dbReference type="InterPro" id="IPR050490">
    <property type="entry name" value="Bact_solute-bd_prot1"/>
</dbReference>
<name>A0A3A1UYB9_9BACL</name>
<accession>A0A3A1UYB9</accession>
<dbReference type="Gene3D" id="3.40.190.10">
    <property type="entry name" value="Periplasmic binding protein-like II"/>
    <property type="match status" value="2"/>
</dbReference>
<evidence type="ECO:0000313" key="8">
    <source>
        <dbReference type="Proteomes" id="UP000266482"/>
    </source>
</evidence>
<evidence type="ECO:0000256" key="6">
    <source>
        <dbReference type="SAM" id="SignalP"/>
    </source>
</evidence>
<keyword evidence="3" id="KW-0472">Membrane</keyword>
<dbReference type="SUPFAM" id="SSF53850">
    <property type="entry name" value="Periplasmic binding protein-like II"/>
    <property type="match status" value="1"/>
</dbReference>
<keyword evidence="8" id="KW-1185">Reference proteome</keyword>
<dbReference type="InterPro" id="IPR006059">
    <property type="entry name" value="SBP"/>
</dbReference>
<dbReference type="EMBL" id="QXQA01000011">
    <property type="protein sequence ID" value="RIX51313.1"/>
    <property type="molecule type" value="Genomic_DNA"/>
</dbReference>
<keyword evidence="4" id="KW-0564">Palmitate</keyword>
<evidence type="ECO:0000256" key="1">
    <source>
        <dbReference type="ARBA" id="ARBA00022475"/>
    </source>
</evidence>
<keyword evidence="1" id="KW-1003">Cell membrane</keyword>
<feature type="chain" id="PRO_5039487132" evidence="6">
    <location>
        <begin position="27"/>
        <end position="501"/>
    </location>
</feature>
<evidence type="ECO:0000256" key="5">
    <source>
        <dbReference type="ARBA" id="ARBA00023288"/>
    </source>
</evidence>
<dbReference type="PROSITE" id="PS51257">
    <property type="entry name" value="PROKAR_LIPOPROTEIN"/>
    <property type="match status" value="1"/>
</dbReference>
<keyword evidence="2 6" id="KW-0732">Signal</keyword>
<protein>
    <submittedName>
        <fullName evidence="7">Extracellular solute-binding protein</fullName>
    </submittedName>
</protein>
<dbReference type="PANTHER" id="PTHR43649:SF33">
    <property type="entry name" value="POLYGALACTURONAN_RHAMNOGALACTURONAN-BINDING PROTEIN YTCQ"/>
    <property type="match status" value="1"/>
</dbReference>
<dbReference type="RefSeq" id="WP_119601046.1">
    <property type="nucleotide sequence ID" value="NZ_QXQA01000011.1"/>
</dbReference>
<dbReference type="Proteomes" id="UP000266482">
    <property type="component" value="Unassembled WGS sequence"/>
</dbReference>
<evidence type="ECO:0000256" key="3">
    <source>
        <dbReference type="ARBA" id="ARBA00023136"/>
    </source>
</evidence>
<reference evidence="7 8" key="1">
    <citation type="submission" date="2018-09" db="EMBL/GenBank/DDBJ databases">
        <title>Paenibacillus aracenensis nov. sp. isolated from a cave in southern Spain.</title>
        <authorList>
            <person name="Jurado V."/>
            <person name="Gutierrez-Patricio S."/>
            <person name="Gonzalez-Pimentel J.L."/>
            <person name="Miller A.Z."/>
            <person name="Laiz L."/>
            <person name="Saiz-Jimenez C."/>
        </authorList>
    </citation>
    <scope>NUCLEOTIDE SEQUENCE [LARGE SCALE GENOMIC DNA]</scope>
    <source>
        <strain evidence="7 8">DSM 22867</strain>
    </source>
</reference>
<dbReference type="PANTHER" id="PTHR43649">
    <property type="entry name" value="ARABINOSE-BINDING PROTEIN-RELATED"/>
    <property type="match status" value="1"/>
</dbReference>
<evidence type="ECO:0000313" key="7">
    <source>
        <dbReference type="EMBL" id="RIX51313.1"/>
    </source>
</evidence>
<dbReference type="OrthoDB" id="9787283at2"/>
<comment type="caution">
    <text evidence="7">The sequence shown here is derived from an EMBL/GenBank/DDBJ whole genome shotgun (WGS) entry which is preliminary data.</text>
</comment>
<evidence type="ECO:0000256" key="4">
    <source>
        <dbReference type="ARBA" id="ARBA00023139"/>
    </source>
</evidence>
<dbReference type="Pfam" id="PF01547">
    <property type="entry name" value="SBP_bac_1"/>
    <property type="match status" value="1"/>
</dbReference>
<dbReference type="AlphaFoldDB" id="A0A3A1UYB9"/>